<organism evidence="3 4">
    <name type="scientific">Ditylenchus dipsaci</name>
    <dbReference type="NCBI Taxonomy" id="166011"/>
    <lineage>
        <taxon>Eukaryota</taxon>
        <taxon>Metazoa</taxon>
        <taxon>Ecdysozoa</taxon>
        <taxon>Nematoda</taxon>
        <taxon>Chromadorea</taxon>
        <taxon>Rhabditida</taxon>
        <taxon>Tylenchina</taxon>
        <taxon>Tylenchomorpha</taxon>
        <taxon>Sphaerularioidea</taxon>
        <taxon>Anguinidae</taxon>
        <taxon>Anguininae</taxon>
        <taxon>Ditylenchus</taxon>
    </lineage>
</organism>
<evidence type="ECO:0000256" key="2">
    <source>
        <dbReference type="SAM" id="Phobius"/>
    </source>
</evidence>
<keyword evidence="2" id="KW-0812">Transmembrane</keyword>
<name>A0A915CR88_9BILA</name>
<feature type="transmembrane region" description="Helical" evidence="2">
    <location>
        <begin position="266"/>
        <end position="285"/>
    </location>
</feature>
<evidence type="ECO:0000313" key="4">
    <source>
        <dbReference type="WBParaSite" id="jg1179"/>
    </source>
</evidence>
<sequence>MEEKNRQEKAAKWLMLLILFKSLLMAFWIGREYLYSQSYQCVVVFGDDHENSTHIKPPRFLVLSDQSGELLPPTSQLEPETLPYSRTTTKPETEINRDKRFLAHTSQKQLEIQKGRKKWVKKVVRRRRKKLPPSKRTVQDAEIRAEIESTVKIVPLRSLDEGVKRINTKTTQNRALALPNPFILKKKSRRVKKKKMGMLNSESAVIKKTEKRYLPSEEQQALFEGTEIKQQRAEKYPHPVSRTNDHLFTDQFEAFKLTVTCVGRSLLNLWCLAQCFAAIPFLIGICTKERCLFIPHLILDALFLVILFIYGITITVFSFILFALMDEMSVETLGIWLVVAAALDVVFAVYTLVFTLTLRCCELLLRKTDPYRKNRSKSLLYTEVASIETVENFSDDRLEETKPKLKPKPKPKPRPKRKSKPKPKPKRLLNITQP</sequence>
<dbReference type="WBParaSite" id="jg1179">
    <property type="protein sequence ID" value="jg1179"/>
    <property type="gene ID" value="jg1179"/>
</dbReference>
<feature type="transmembrane region" description="Helical" evidence="2">
    <location>
        <begin position="335"/>
        <end position="358"/>
    </location>
</feature>
<dbReference type="AlphaFoldDB" id="A0A915CR88"/>
<feature type="transmembrane region" description="Helical" evidence="2">
    <location>
        <begin position="12"/>
        <end position="30"/>
    </location>
</feature>
<feature type="transmembrane region" description="Helical" evidence="2">
    <location>
        <begin position="297"/>
        <end position="323"/>
    </location>
</feature>
<reference evidence="4" key="1">
    <citation type="submission" date="2022-11" db="UniProtKB">
        <authorList>
            <consortium name="WormBaseParasite"/>
        </authorList>
    </citation>
    <scope>IDENTIFICATION</scope>
</reference>
<keyword evidence="2" id="KW-0472">Membrane</keyword>
<proteinExistence type="predicted"/>
<accession>A0A915CR88</accession>
<dbReference type="Proteomes" id="UP000887574">
    <property type="component" value="Unplaced"/>
</dbReference>
<protein>
    <submittedName>
        <fullName evidence="4">Uncharacterized protein</fullName>
    </submittedName>
</protein>
<keyword evidence="2" id="KW-1133">Transmembrane helix</keyword>
<feature type="compositionally biased region" description="Basic residues" evidence="1">
    <location>
        <begin position="404"/>
        <end position="427"/>
    </location>
</feature>
<feature type="region of interest" description="Disordered" evidence="1">
    <location>
        <begin position="395"/>
        <end position="434"/>
    </location>
</feature>
<evidence type="ECO:0000313" key="3">
    <source>
        <dbReference type="Proteomes" id="UP000887574"/>
    </source>
</evidence>
<keyword evidence="3" id="KW-1185">Reference proteome</keyword>
<evidence type="ECO:0000256" key="1">
    <source>
        <dbReference type="SAM" id="MobiDB-lite"/>
    </source>
</evidence>